<dbReference type="GO" id="GO:0080008">
    <property type="term" value="C:Cul4-RING E3 ubiquitin ligase complex"/>
    <property type="evidence" value="ECO:0007669"/>
    <property type="project" value="TreeGrafter"/>
</dbReference>
<accession>A0A1B6DJ89</accession>
<organism evidence="4">
    <name type="scientific">Clastoptera arizonana</name>
    <name type="common">Arizona spittle bug</name>
    <dbReference type="NCBI Taxonomy" id="38151"/>
    <lineage>
        <taxon>Eukaryota</taxon>
        <taxon>Metazoa</taxon>
        <taxon>Ecdysozoa</taxon>
        <taxon>Arthropoda</taxon>
        <taxon>Hexapoda</taxon>
        <taxon>Insecta</taxon>
        <taxon>Pterygota</taxon>
        <taxon>Neoptera</taxon>
        <taxon>Paraneoptera</taxon>
        <taxon>Hemiptera</taxon>
        <taxon>Auchenorrhyncha</taxon>
        <taxon>Cercopoidea</taxon>
        <taxon>Clastopteridae</taxon>
        <taxon>Clastoptera</taxon>
    </lineage>
</organism>
<dbReference type="Pfam" id="PF00400">
    <property type="entry name" value="WD40"/>
    <property type="match status" value="2"/>
</dbReference>
<name>A0A1B6DJ89_9HEMI</name>
<dbReference type="EMBL" id="GEDC01011535">
    <property type="protein sequence ID" value="JAS25763.1"/>
    <property type="molecule type" value="Transcribed_RNA"/>
</dbReference>
<feature type="region of interest" description="Disordered" evidence="3">
    <location>
        <begin position="599"/>
        <end position="630"/>
    </location>
</feature>
<dbReference type="SUPFAM" id="SSF50978">
    <property type="entry name" value="WD40 repeat-like"/>
    <property type="match status" value="1"/>
</dbReference>
<feature type="compositionally biased region" description="Polar residues" evidence="3">
    <location>
        <begin position="464"/>
        <end position="473"/>
    </location>
</feature>
<keyword evidence="2" id="KW-0677">Repeat</keyword>
<feature type="region of interest" description="Disordered" evidence="3">
    <location>
        <begin position="521"/>
        <end position="585"/>
    </location>
</feature>
<dbReference type="AlphaFoldDB" id="A0A1B6DJ89"/>
<evidence type="ECO:0000313" key="4">
    <source>
        <dbReference type="EMBL" id="JAS25763.1"/>
    </source>
</evidence>
<protein>
    <recommendedName>
        <fullName evidence="5">WD repeat-containing protein 55 homolog</fullName>
    </recommendedName>
</protein>
<sequence>MKQPRKYKSSVFRNIYEQPYNELIRIKLYNSTKGNLDLIQRLSLQRKLAVHNGCVNCICWNDTGDLLLSGSDDQHLVISHAYNYKMLTDYKTSHRANIFSAKFLPCCGDSNIVSCSGDGIILYTDLLRPLETHNNQFNCHIGTTYEIATVPNEPYTFLSCGEDSTVRFFDLRTKEKCNKADCKDDVLITCQRAVTALTVNAVMPYQIAIGCSDSTVRLYDRRMLGTKYSGYTEPNNGPKPLIAFTAPGMEDRSYRITSLGFSPEGEDVLVSYSSEHLYLFNIKDHMNVEFEPSIEESLEPYNQSGTDKVSRNYTPVRRLRLRGDWSDTGPDARPEREAGLSGDAGQARPTLHATLMQRMTDVLTQMLNDPATRAALSHGGEEESYSEELNRRHRNASSGGLFSVAIQTEQRLGNRVPSTPPATPWPSTSQPTPSDTEPSTSANSNSNDTVSLPSFESTYSSFSVAKSSPQLDNTPSTSTASTSEPVQDNSQKTLKTFSNQFNTMRHGFIEKHGTEPVVNLTYSDQSSTTPRISMSLGDEVSREPAISPRSSSEGRNSQAGSSTQDSSANTSNASASSMPEAMSEGEEFFDEEMEIIDSTTSSETNSGDSPKSQKSSSHSPENDYYKVRKPPVKMKFTGHRNARTMIKEATFWGRDYVLSGSDCGHVFIWDRYTAQLVMLLEADHHVVNCIQPHPFLPLLATSGIDYDVKLWAPNKAEPSFDYEKADELMKRNAVMLEETKDTITVPASFMIRMLACLNQIRRGRNTGLRQRGRRRDGNREGGSE</sequence>
<keyword evidence="1" id="KW-0853">WD repeat</keyword>
<feature type="compositionally biased region" description="Low complexity" evidence="3">
    <location>
        <begin position="425"/>
        <end position="441"/>
    </location>
</feature>
<reference evidence="4" key="1">
    <citation type="submission" date="2015-12" db="EMBL/GenBank/DDBJ databases">
        <title>De novo transcriptome assembly of four potential Pierce s Disease insect vectors from Arizona vineyards.</title>
        <authorList>
            <person name="Tassone E.E."/>
        </authorList>
    </citation>
    <scope>NUCLEOTIDE SEQUENCE</scope>
</reference>
<feature type="compositionally biased region" description="Polar residues" evidence="3">
    <location>
        <begin position="548"/>
        <end position="560"/>
    </location>
</feature>
<dbReference type="GO" id="GO:0005737">
    <property type="term" value="C:cytoplasm"/>
    <property type="evidence" value="ECO:0007669"/>
    <property type="project" value="TreeGrafter"/>
</dbReference>
<feature type="compositionally biased region" description="Polar residues" evidence="3">
    <location>
        <begin position="521"/>
        <end position="532"/>
    </location>
</feature>
<dbReference type="InterPro" id="IPR045151">
    <property type="entry name" value="DCAF8"/>
</dbReference>
<dbReference type="SMART" id="SM00320">
    <property type="entry name" value="WD40"/>
    <property type="match status" value="7"/>
</dbReference>
<evidence type="ECO:0000256" key="2">
    <source>
        <dbReference type="ARBA" id="ARBA00022737"/>
    </source>
</evidence>
<feature type="region of interest" description="Disordered" evidence="3">
    <location>
        <begin position="464"/>
        <end position="492"/>
    </location>
</feature>
<dbReference type="InterPro" id="IPR015943">
    <property type="entry name" value="WD40/YVTN_repeat-like_dom_sf"/>
</dbReference>
<dbReference type="GO" id="GO:0045944">
    <property type="term" value="P:positive regulation of transcription by RNA polymerase II"/>
    <property type="evidence" value="ECO:0007669"/>
    <property type="project" value="TreeGrafter"/>
</dbReference>
<evidence type="ECO:0008006" key="5">
    <source>
        <dbReference type="Google" id="ProtNLM"/>
    </source>
</evidence>
<dbReference type="Gene3D" id="2.130.10.10">
    <property type="entry name" value="YVTN repeat-like/Quinoprotein amine dehydrogenase"/>
    <property type="match status" value="2"/>
</dbReference>
<evidence type="ECO:0000256" key="1">
    <source>
        <dbReference type="ARBA" id="ARBA00022574"/>
    </source>
</evidence>
<feature type="region of interest" description="Disordered" evidence="3">
    <location>
        <begin position="322"/>
        <end position="347"/>
    </location>
</feature>
<dbReference type="PANTHER" id="PTHR15574:SF39">
    <property type="entry name" value="DDB1- AND CUL4-ASSOCIATED FACTOR 6"/>
    <property type="match status" value="1"/>
</dbReference>
<feature type="region of interest" description="Disordered" evidence="3">
    <location>
        <begin position="373"/>
        <end position="397"/>
    </location>
</feature>
<dbReference type="InterPro" id="IPR036322">
    <property type="entry name" value="WD40_repeat_dom_sf"/>
</dbReference>
<dbReference type="InterPro" id="IPR001680">
    <property type="entry name" value="WD40_rpt"/>
</dbReference>
<dbReference type="PANTHER" id="PTHR15574">
    <property type="entry name" value="WD REPEAT DOMAIN-CONTAINING FAMILY"/>
    <property type="match status" value="1"/>
</dbReference>
<feature type="compositionally biased region" description="Basic and acidic residues" evidence="3">
    <location>
        <begin position="322"/>
        <end position="338"/>
    </location>
</feature>
<evidence type="ECO:0000256" key="3">
    <source>
        <dbReference type="SAM" id="MobiDB-lite"/>
    </source>
</evidence>
<gene>
    <name evidence="4" type="ORF">g.42151</name>
</gene>
<proteinExistence type="predicted"/>
<feature type="region of interest" description="Disordered" evidence="3">
    <location>
        <begin position="412"/>
        <end position="452"/>
    </location>
</feature>
<feature type="compositionally biased region" description="Low complexity" evidence="3">
    <location>
        <begin position="561"/>
        <end position="582"/>
    </location>
</feature>
<feature type="compositionally biased region" description="Polar residues" evidence="3">
    <location>
        <begin position="442"/>
        <end position="452"/>
    </location>
</feature>
<feature type="compositionally biased region" description="Low complexity" evidence="3">
    <location>
        <begin position="606"/>
        <end position="619"/>
    </location>
</feature>
<feature type="compositionally biased region" description="Low complexity" evidence="3">
    <location>
        <begin position="474"/>
        <end position="483"/>
    </location>
</feature>